<keyword evidence="5" id="KW-0732">Signal</keyword>
<evidence type="ECO:0000256" key="1">
    <source>
        <dbReference type="ARBA" id="ARBA00005466"/>
    </source>
</evidence>
<sequence>MKNIVNFASVLAMASSVNATPAQANAVCCNALTKTLPGIVYAPSSPDYDRLINHRWSNTAILHPGCVVTPKAAEDVSKAIKIIVNNQCQFAVKSGGHNANAGFNSIDDGVSIDLSTLNAAYLSTDRSYVSLGAGVTWGQAYDTFNDSGIGFTGGTCEDVGVGGVSLGGGESLFPASRGWAVDNILRYQVVLASGEIVVANETHYPDLFRSLKGGNTNFGVVTRVDLETFPFKGLWGGEVVTGLNAPGANGTDLKNRIAQATVDFTANNYRDWDTAMQLIWLYQGSTGAQVVDTFFANTKQKENPKAIQTFLDLPHQVKNTVKQISLADFVHNVSKFTVAGFREVTATLTTYNDYTTLREIWEASDAIYNALPQKDNIDWMISFIPQPKIQQAYAYKHGGNSLGLENVQKDQVVFWMLTRWTDPSLDTIITEARDKFVDVATAIAKKHNTYHPWLYINYATPKQDPLCGYGTKNVAFLKQTAKKYDPNGVFQNLLPGGFKLKNAKCA</sequence>
<dbReference type="Proteomes" id="UP001338125">
    <property type="component" value="Unassembled WGS sequence"/>
</dbReference>
<dbReference type="InterPro" id="IPR006094">
    <property type="entry name" value="Oxid_FAD_bind_N"/>
</dbReference>
<proteinExistence type="inferred from homology"/>
<dbReference type="SUPFAM" id="SSF56176">
    <property type="entry name" value="FAD-binding/transporter-associated domain-like"/>
    <property type="match status" value="1"/>
</dbReference>
<comment type="caution">
    <text evidence="7">The sequence shown here is derived from an EMBL/GenBank/DDBJ whole genome shotgun (WGS) entry which is preliminary data.</text>
</comment>
<evidence type="ECO:0000256" key="4">
    <source>
        <dbReference type="ARBA" id="ARBA00023002"/>
    </source>
</evidence>
<dbReference type="InterPro" id="IPR016166">
    <property type="entry name" value="FAD-bd_PCMH"/>
</dbReference>
<dbReference type="Pfam" id="PF01565">
    <property type="entry name" value="FAD_binding_4"/>
    <property type="match status" value="1"/>
</dbReference>
<dbReference type="Gene3D" id="3.30.465.10">
    <property type="match status" value="1"/>
</dbReference>
<dbReference type="Gene3D" id="3.40.462.20">
    <property type="match status" value="1"/>
</dbReference>
<dbReference type="Gene3D" id="3.30.43.10">
    <property type="entry name" value="Uridine Diphospho-n-acetylenolpyruvylglucosamine Reductase, domain 2"/>
    <property type="match status" value="1"/>
</dbReference>
<keyword evidence="2" id="KW-0285">Flavoprotein</keyword>
<reference evidence="7 8" key="1">
    <citation type="submission" date="2024-01" db="EMBL/GenBank/DDBJ databases">
        <title>Complete genome of Cladobotryum mycophilum ATHUM6906.</title>
        <authorList>
            <person name="Christinaki A.C."/>
            <person name="Myridakis A.I."/>
            <person name="Kouvelis V.N."/>
        </authorList>
    </citation>
    <scope>NUCLEOTIDE SEQUENCE [LARGE SCALE GENOMIC DNA]</scope>
    <source>
        <strain evidence="7 8">ATHUM6906</strain>
    </source>
</reference>
<dbReference type="InterPro" id="IPR050416">
    <property type="entry name" value="FAD-linked_Oxidoreductase"/>
</dbReference>
<dbReference type="InterPro" id="IPR016169">
    <property type="entry name" value="FAD-bd_PCMH_sub2"/>
</dbReference>
<keyword evidence="4" id="KW-0560">Oxidoreductase</keyword>
<keyword evidence="7" id="KW-0503">Monooxygenase</keyword>
<keyword evidence="8" id="KW-1185">Reference proteome</keyword>
<evidence type="ECO:0000256" key="5">
    <source>
        <dbReference type="SAM" id="SignalP"/>
    </source>
</evidence>
<gene>
    <name evidence="7" type="ORF">PT974_00040</name>
</gene>
<feature type="chain" id="PRO_5045082407" evidence="5">
    <location>
        <begin position="20"/>
        <end position="506"/>
    </location>
</feature>
<evidence type="ECO:0000313" key="8">
    <source>
        <dbReference type="Proteomes" id="UP001338125"/>
    </source>
</evidence>
<accession>A0ABR0T101</accession>
<feature type="domain" description="FAD-binding PCMH-type" evidence="6">
    <location>
        <begin position="60"/>
        <end position="231"/>
    </location>
</feature>
<dbReference type="EMBL" id="JAVFKD010000001">
    <property type="protein sequence ID" value="KAK5997685.1"/>
    <property type="molecule type" value="Genomic_DNA"/>
</dbReference>
<dbReference type="PROSITE" id="PS51387">
    <property type="entry name" value="FAD_PCMH"/>
    <property type="match status" value="1"/>
</dbReference>
<name>A0ABR0T101_9HYPO</name>
<protein>
    <submittedName>
        <fullName evidence="7">FAD-dependent monooxygenase sdcF</fullName>
    </submittedName>
</protein>
<comment type="similarity">
    <text evidence="1">Belongs to the oxygen-dependent FAD-linked oxidoreductase family.</text>
</comment>
<evidence type="ECO:0000313" key="7">
    <source>
        <dbReference type="EMBL" id="KAK5997685.1"/>
    </source>
</evidence>
<evidence type="ECO:0000256" key="2">
    <source>
        <dbReference type="ARBA" id="ARBA00022630"/>
    </source>
</evidence>
<feature type="signal peptide" evidence="5">
    <location>
        <begin position="1"/>
        <end position="19"/>
    </location>
</feature>
<dbReference type="PANTHER" id="PTHR42973">
    <property type="entry name" value="BINDING OXIDOREDUCTASE, PUTATIVE (AFU_ORTHOLOGUE AFUA_1G17690)-RELATED"/>
    <property type="match status" value="1"/>
</dbReference>
<dbReference type="InterPro" id="IPR016167">
    <property type="entry name" value="FAD-bd_PCMH_sub1"/>
</dbReference>
<dbReference type="InterPro" id="IPR036318">
    <property type="entry name" value="FAD-bd_PCMH-like_sf"/>
</dbReference>
<keyword evidence="3" id="KW-0274">FAD</keyword>
<evidence type="ECO:0000259" key="6">
    <source>
        <dbReference type="PROSITE" id="PS51387"/>
    </source>
</evidence>
<dbReference type="GO" id="GO:0004497">
    <property type="term" value="F:monooxygenase activity"/>
    <property type="evidence" value="ECO:0007669"/>
    <property type="project" value="UniProtKB-KW"/>
</dbReference>
<evidence type="ECO:0000256" key="3">
    <source>
        <dbReference type="ARBA" id="ARBA00022827"/>
    </source>
</evidence>
<organism evidence="7 8">
    <name type="scientific">Cladobotryum mycophilum</name>
    <dbReference type="NCBI Taxonomy" id="491253"/>
    <lineage>
        <taxon>Eukaryota</taxon>
        <taxon>Fungi</taxon>
        <taxon>Dikarya</taxon>
        <taxon>Ascomycota</taxon>
        <taxon>Pezizomycotina</taxon>
        <taxon>Sordariomycetes</taxon>
        <taxon>Hypocreomycetidae</taxon>
        <taxon>Hypocreales</taxon>
        <taxon>Hypocreaceae</taxon>
        <taxon>Cladobotryum</taxon>
    </lineage>
</organism>
<dbReference type="PANTHER" id="PTHR42973:SF13">
    <property type="entry name" value="FAD-BINDING PCMH-TYPE DOMAIN-CONTAINING PROTEIN"/>
    <property type="match status" value="1"/>
</dbReference>